<evidence type="ECO:0000313" key="2">
    <source>
        <dbReference type="Proteomes" id="UP000177324"/>
    </source>
</evidence>
<protein>
    <submittedName>
        <fullName evidence="1">Uncharacterized protein</fullName>
    </submittedName>
</protein>
<dbReference type="EMBL" id="MHCH01000005">
    <property type="protein sequence ID" value="OGY19018.1"/>
    <property type="molecule type" value="Genomic_DNA"/>
</dbReference>
<sequence>MGPGGERLRAGVEIGVMDKVKMYKEVITYGAAMAYGEQGRGIDWAQPPVLGGREEVYLRALKNLADKLGQGDLEMTRVRLETLAGLVCAPELSMVVGMVKVELGDLLVSDGWQRRDFRGITPIVASVKGIVVGYRSGEVDRTQLAESLFDLTAIVDQRVRGLSLTNLTESVKRLFKG</sequence>
<dbReference type="STRING" id="1797589.A2784_00355"/>
<reference evidence="1 2" key="1">
    <citation type="journal article" date="2016" name="Nat. Commun.">
        <title>Thousands of microbial genomes shed light on interconnected biogeochemical processes in an aquifer system.</title>
        <authorList>
            <person name="Anantharaman K."/>
            <person name="Brown C.T."/>
            <person name="Hug L.A."/>
            <person name="Sharon I."/>
            <person name="Castelle C.J."/>
            <person name="Probst A.J."/>
            <person name="Thomas B.C."/>
            <person name="Singh A."/>
            <person name="Wilkins M.J."/>
            <person name="Karaoz U."/>
            <person name="Brodie E.L."/>
            <person name="Williams K.H."/>
            <person name="Hubbard S.S."/>
            <person name="Banfield J.F."/>
        </authorList>
    </citation>
    <scope>NUCLEOTIDE SEQUENCE [LARGE SCALE GENOMIC DNA]</scope>
</reference>
<accession>A0A1G1VUE0</accession>
<name>A0A1G1VUE0_9BACT</name>
<gene>
    <name evidence="1" type="ORF">A2784_00355</name>
</gene>
<comment type="caution">
    <text evidence="1">The sequence shown here is derived from an EMBL/GenBank/DDBJ whole genome shotgun (WGS) entry which is preliminary data.</text>
</comment>
<dbReference type="AlphaFoldDB" id="A0A1G1VUE0"/>
<proteinExistence type="predicted"/>
<evidence type="ECO:0000313" key="1">
    <source>
        <dbReference type="EMBL" id="OGY19018.1"/>
    </source>
</evidence>
<dbReference type="Proteomes" id="UP000177324">
    <property type="component" value="Unassembled WGS sequence"/>
</dbReference>
<organism evidence="1 2">
    <name type="scientific">Candidatus Chisholmbacteria bacterium RIFCSPHIGHO2_01_FULL_48_12</name>
    <dbReference type="NCBI Taxonomy" id="1797589"/>
    <lineage>
        <taxon>Bacteria</taxon>
        <taxon>Candidatus Chisholmiibacteriota</taxon>
    </lineage>
</organism>